<evidence type="ECO:0000256" key="2">
    <source>
        <dbReference type="ARBA" id="ARBA00009208"/>
    </source>
</evidence>
<feature type="region of interest" description="Disordered" evidence="8">
    <location>
        <begin position="517"/>
        <end position="559"/>
    </location>
</feature>
<reference evidence="10 11" key="1">
    <citation type="journal article" date="2007" name="Nature">
        <title>Evolution of genes and genomes on the Drosophila phylogeny.</title>
        <authorList>
            <consortium name="Drosophila 12 Genomes Consortium"/>
            <person name="Clark A.G."/>
            <person name="Eisen M.B."/>
            <person name="Smith D.R."/>
            <person name="Bergman C.M."/>
            <person name="Oliver B."/>
            <person name="Markow T.A."/>
            <person name="Kaufman T.C."/>
            <person name="Kellis M."/>
            <person name="Gelbart W."/>
            <person name="Iyer V.N."/>
            <person name="Pollard D.A."/>
            <person name="Sackton T.B."/>
            <person name="Larracuente A.M."/>
            <person name="Singh N.D."/>
            <person name="Abad J.P."/>
            <person name="Abt D.N."/>
            <person name="Adryan B."/>
            <person name="Aguade M."/>
            <person name="Akashi H."/>
            <person name="Anderson W.W."/>
            <person name="Aquadro C.F."/>
            <person name="Ardell D.H."/>
            <person name="Arguello R."/>
            <person name="Artieri C.G."/>
            <person name="Barbash D.A."/>
            <person name="Barker D."/>
            <person name="Barsanti P."/>
            <person name="Batterham P."/>
            <person name="Batzoglou S."/>
            <person name="Begun D."/>
            <person name="Bhutkar A."/>
            <person name="Blanco E."/>
            <person name="Bosak S.A."/>
            <person name="Bradley R.K."/>
            <person name="Brand A.D."/>
            <person name="Brent M.R."/>
            <person name="Brooks A.N."/>
            <person name="Brown R.H."/>
            <person name="Butlin R.K."/>
            <person name="Caggese C."/>
            <person name="Calvi B.R."/>
            <person name="Bernardo de Carvalho A."/>
            <person name="Caspi A."/>
            <person name="Castrezana S."/>
            <person name="Celniker S.E."/>
            <person name="Chang J.L."/>
            <person name="Chapple C."/>
            <person name="Chatterji S."/>
            <person name="Chinwalla A."/>
            <person name="Civetta A."/>
            <person name="Clifton S.W."/>
            <person name="Comeron J.M."/>
            <person name="Costello J.C."/>
            <person name="Coyne J.A."/>
            <person name="Daub J."/>
            <person name="David R.G."/>
            <person name="Delcher A.L."/>
            <person name="Delehaunty K."/>
            <person name="Do C.B."/>
            <person name="Ebling H."/>
            <person name="Edwards K."/>
            <person name="Eickbush T."/>
            <person name="Evans J.D."/>
            <person name="Filipski A."/>
            <person name="Findeiss S."/>
            <person name="Freyhult E."/>
            <person name="Fulton L."/>
            <person name="Fulton R."/>
            <person name="Garcia A.C."/>
            <person name="Gardiner A."/>
            <person name="Garfield D.A."/>
            <person name="Garvin B.E."/>
            <person name="Gibson G."/>
            <person name="Gilbert D."/>
            <person name="Gnerre S."/>
            <person name="Godfrey J."/>
            <person name="Good R."/>
            <person name="Gotea V."/>
            <person name="Gravely B."/>
            <person name="Greenberg A.J."/>
            <person name="Griffiths-Jones S."/>
            <person name="Gross S."/>
            <person name="Guigo R."/>
            <person name="Gustafson E.A."/>
            <person name="Haerty W."/>
            <person name="Hahn M.W."/>
            <person name="Halligan D.L."/>
            <person name="Halpern A.L."/>
            <person name="Halter G.M."/>
            <person name="Han M.V."/>
            <person name="Heger A."/>
            <person name="Hillier L."/>
            <person name="Hinrichs A.S."/>
            <person name="Holmes I."/>
            <person name="Hoskins R.A."/>
            <person name="Hubisz M.J."/>
            <person name="Hultmark D."/>
            <person name="Huntley M.A."/>
            <person name="Jaffe D.B."/>
            <person name="Jagadeeshan S."/>
            <person name="Jeck W.R."/>
            <person name="Johnson J."/>
            <person name="Jones C.D."/>
            <person name="Jordan W.C."/>
            <person name="Karpen G.H."/>
            <person name="Kataoka E."/>
            <person name="Keightley P.D."/>
            <person name="Kheradpour P."/>
            <person name="Kirkness E.F."/>
            <person name="Koerich L.B."/>
            <person name="Kristiansen K."/>
            <person name="Kudrna D."/>
            <person name="Kulathinal R.J."/>
            <person name="Kumar S."/>
            <person name="Kwok R."/>
            <person name="Lander E."/>
            <person name="Langley C.H."/>
            <person name="Lapoint R."/>
            <person name="Lazzaro B.P."/>
            <person name="Lee S.J."/>
            <person name="Levesque L."/>
            <person name="Li R."/>
            <person name="Lin C.F."/>
            <person name="Lin M.F."/>
            <person name="Lindblad-Toh K."/>
            <person name="Llopart A."/>
            <person name="Long M."/>
            <person name="Low L."/>
            <person name="Lozovsky E."/>
            <person name="Lu J."/>
            <person name="Luo M."/>
            <person name="Machado C.A."/>
            <person name="Makalowski W."/>
            <person name="Marzo M."/>
            <person name="Matsuda M."/>
            <person name="Matzkin L."/>
            <person name="McAllister B."/>
            <person name="McBride C.S."/>
            <person name="McKernan B."/>
            <person name="McKernan K."/>
            <person name="Mendez-Lago M."/>
            <person name="Minx P."/>
            <person name="Mollenhauer M.U."/>
            <person name="Montooth K."/>
            <person name="Mount S.M."/>
            <person name="Mu X."/>
            <person name="Myers E."/>
            <person name="Negre B."/>
            <person name="Newfeld S."/>
            <person name="Nielsen R."/>
            <person name="Noor M.A."/>
            <person name="O'Grady P."/>
            <person name="Pachter L."/>
            <person name="Papaceit M."/>
            <person name="Parisi M.J."/>
            <person name="Parisi M."/>
            <person name="Parts L."/>
            <person name="Pedersen J.S."/>
            <person name="Pesole G."/>
            <person name="Phillippy A.M."/>
            <person name="Ponting C.P."/>
            <person name="Pop M."/>
            <person name="Porcelli D."/>
            <person name="Powell J.R."/>
            <person name="Prohaska S."/>
            <person name="Pruitt K."/>
            <person name="Puig M."/>
            <person name="Quesneville H."/>
            <person name="Ram K.R."/>
            <person name="Rand D."/>
            <person name="Rasmussen M.D."/>
            <person name="Reed L.K."/>
            <person name="Reenan R."/>
            <person name="Reily A."/>
            <person name="Remington K.A."/>
            <person name="Rieger T.T."/>
            <person name="Ritchie M.G."/>
            <person name="Robin C."/>
            <person name="Rogers Y.H."/>
            <person name="Rohde C."/>
            <person name="Rozas J."/>
            <person name="Rubenfield M.J."/>
            <person name="Ruiz A."/>
            <person name="Russo S."/>
            <person name="Salzberg S.L."/>
            <person name="Sanchez-Gracia A."/>
            <person name="Saranga D.J."/>
            <person name="Sato H."/>
            <person name="Schaeffer S.W."/>
            <person name="Schatz M.C."/>
            <person name="Schlenke T."/>
            <person name="Schwartz R."/>
            <person name="Segarra C."/>
            <person name="Singh R.S."/>
            <person name="Sirot L."/>
            <person name="Sirota M."/>
            <person name="Sisneros N.B."/>
            <person name="Smith C.D."/>
            <person name="Smith T.F."/>
            <person name="Spieth J."/>
            <person name="Stage D.E."/>
            <person name="Stark A."/>
            <person name="Stephan W."/>
            <person name="Strausberg R.L."/>
            <person name="Strempel S."/>
            <person name="Sturgill D."/>
            <person name="Sutton G."/>
            <person name="Sutton G.G."/>
            <person name="Tao W."/>
            <person name="Teichmann S."/>
            <person name="Tobari Y.N."/>
            <person name="Tomimura Y."/>
            <person name="Tsolas J.M."/>
            <person name="Valente V.L."/>
            <person name="Venter E."/>
            <person name="Venter J.C."/>
            <person name="Vicario S."/>
            <person name="Vieira F.G."/>
            <person name="Vilella A.J."/>
            <person name="Villasante A."/>
            <person name="Walenz B."/>
            <person name="Wang J."/>
            <person name="Wasserman M."/>
            <person name="Watts T."/>
            <person name="Wilson D."/>
            <person name="Wilson R.K."/>
            <person name="Wing R.A."/>
            <person name="Wolfner M.F."/>
            <person name="Wong A."/>
            <person name="Wong G.K."/>
            <person name="Wu C.I."/>
            <person name="Wu G."/>
            <person name="Yamamoto D."/>
            <person name="Yang H.P."/>
            <person name="Yang S.P."/>
            <person name="Yorke J.A."/>
            <person name="Yoshida K."/>
            <person name="Zdobnov E."/>
            <person name="Zhang P."/>
            <person name="Zhang Y."/>
            <person name="Zimin A.V."/>
            <person name="Baldwin J."/>
            <person name="Abdouelleil A."/>
            <person name="Abdulkadir J."/>
            <person name="Abebe A."/>
            <person name="Abera B."/>
            <person name="Abreu J."/>
            <person name="Acer S.C."/>
            <person name="Aftuck L."/>
            <person name="Alexander A."/>
            <person name="An P."/>
            <person name="Anderson E."/>
            <person name="Anderson S."/>
            <person name="Arachi H."/>
            <person name="Azer M."/>
            <person name="Bachantsang P."/>
            <person name="Barry A."/>
            <person name="Bayul T."/>
            <person name="Berlin A."/>
            <person name="Bessette D."/>
            <person name="Bloom T."/>
            <person name="Blye J."/>
            <person name="Boguslavskiy L."/>
            <person name="Bonnet C."/>
            <person name="Boukhgalter B."/>
            <person name="Bourzgui I."/>
            <person name="Brown A."/>
            <person name="Cahill P."/>
            <person name="Channer S."/>
            <person name="Cheshatsang Y."/>
            <person name="Chuda L."/>
            <person name="Citroen M."/>
            <person name="Collymore A."/>
            <person name="Cooke P."/>
            <person name="Costello M."/>
            <person name="D'Aco K."/>
            <person name="Daza R."/>
            <person name="De Haan G."/>
            <person name="DeGray S."/>
            <person name="DeMaso C."/>
            <person name="Dhargay N."/>
            <person name="Dooley K."/>
            <person name="Dooley E."/>
            <person name="Doricent M."/>
            <person name="Dorje P."/>
            <person name="Dorjee K."/>
            <person name="Dupes A."/>
            <person name="Elong R."/>
            <person name="Falk J."/>
            <person name="Farina A."/>
            <person name="Faro S."/>
            <person name="Ferguson D."/>
            <person name="Fisher S."/>
            <person name="Foley C.D."/>
            <person name="Franke A."/>
            <person name="Friedrich D."/>
            <person name="Gadbois L."/>
            <person name="Gearin G."/>
            <person name="Gearin C.R."/>
            <person name="Giannoukos G."/>
            <person name="Goode T."/>
            <person name="Graham J."/>
            <person name="Grandbois E."/>
            <person name="Grewal S."/>
            <person name="Gyaltsen K."/>
            <person name="Hafez N."/>
            <person name="Hagos B."/>
            <person name="Hall J."/>
            <person name="Henson C."/>
            <person name="Hollinger A."/>
            <person name="Honan T."/>
            <person name="Huard M.D."/>
            <person name="Hughes L."/>
            <person name="Hurhula B."/>
            <person name="Husby M.E."/>
            <person name="Kamat A."/>
            <person name="Kanga B."/>
            <person name="Kashin S."/>
            <person name="Khazanovich D."/>
            <person name="Kisner P."/>
            <person name="Lance K."/>
            <person name="Lara M."/>
            <person name="Lee W."/>
            <person name="Lennon N."/>
            <person name="Letendre F."/>
            <person name="LeVine R."/>
            <person name="Lipovsky A."/>
            <person name="Liu X."/>
            <person name="Liu J."/>
            <person name="Liu S."/>
            <person name="Lokyitsang T."/>
            <person name="Lokyitsang Y."/>
            <person name="Lubonja R."/>
            <person name="Lui A."/>
            <person name="MacDonald P."/>
            <person name="Magnisalis V."/>
            <person name="Maru K."/>
            <person name="Matthews C."/>
            <person name="McCusker W."/>
            <person name="McDonough S."/>
            <person name="Mehta T."/>
            <person name="Meldrim J."/>
            <person name="Meneus L."/>
            <person name="Mihai O."/>
            <person name="Mihalev A."/>
            <person name="Mihova T."/>
            <person name="Mittelman R."/>
            <person name="Mlenga V."/>
            <person name="Montmayeur A."/>
            <person name="Mulrain L."/>
            <person name="Navidi A."/>
            <person name="Naylor J."/>
            <person name="Negash T."/>
            <person name="Nguyen T."/>
            <person name="Nguyen N."/>
            <person name="Nicol R."/>
            <person name="Norbu C."/>
            <person name="Norbu N."/>
            <person name="Novod N."/>
            <person name="O'Neill B."/>
            <person name="Osman S."/>
            <person name="Markiewicz E."/>
            <person name="Oyono O.L."/>
            <person name="Patti C."/>
            <person name="Phunkhang P."/>
            <person name="Pierre F."/>
            <person name="Priest M."/>
            <person name="Raghuraman S."/>
            <person name="Rege F."/>
            <person name="Reyes R."/>
            <person name="Rise C."/>
            <person name="Rogov P."/>
            <person name="Ross K."/>
            <person name="Ryan E."/>
            <person name="Settipalli S."/>
            <person name="Shea T."/>
            <person name="Sherpa N."/>
            <person name="Shi L."/>
            <person name="Shih D."/>
            <person name="Sparrow T."/>
            <person name="Spaulding J."/>
            <person name="Stalker J."/>
            <person name="Stange-Thomann N."/>
            <person name="Stavropoulos S."/>
            <person name="Stone C."/>
            <person name="Strader C."/>
            <person name="Tesfaye S."/>
            <person name="Thomson T."/>
            <person name="Thoulutsang Y."/>
            <person name="Thoulutsang D."/>
            <person name="Topham K."/>
            <person name="Topping I."/>
            <person name="Tsamla T."/>
            <person name="Vassiliev H."/>
            <person name="Vo A."/>
            <person name="Wangchuk T."/>
            <person name="Wangdi T."/>
            <person name="Weiand M."/>
            <person name="Wilkinson J."/>
            <person name="Wilson A."/>
            <person name="Yadav S."/>
            <person name="Young G."/>
            <person name="Yu Q."/>
            <person name="Zembek L."/>
            <person name="Zhong D."/>
            <person name="Zimmer A."/>
            <person name="Zwirko Z."/>
            <person name="Jaffe D.B."/>
            <person name="Alvarez P."/>
            <person name="Brockman W."/>
            <person name="Butler J."/>
            <person name="Chin C."/>
            <person name="Gnerre S."/>
            <person name="Grabherr M."/>
            <person name="Kleber M."/>
            <person name="Mauceli E."/>
            <person name="MacCallum I."/>
        </authorList>
    </citation>
    <scope>NUCLEOTIDE SEQUENCE [LARGE SCALE GENOMIC DNA]</scope>
    <source>
        <strain evidence="11">Tai18E2 / Tucson 14021-0261.01</strain>
    </source>
</reference>
<feature type="compositionally biased region" description="Gly residues" evidence="8">
    <location>
        <begin position="98"/>
        <end position="107"/>
    </location>
</feature>
<evidence type="ECO:0000256" key="1">
    <source>
        <dbReference type="ARBA" id="ARBA00004123"/>
    </source>
</evidence>
<dbReference type="Pfam" id="PF07716">
    <property type="entry name" value="bZIP_2"/>
    <property type="match status" value="1"/>
</dbReference>
<feature type="compositionally biased region" description="Low complexity" evidence="8">
    <location>
        <begin position="44"/>
        <end position="97"/>
    </location>
</feature>
<feature type="compositionally biased region" description="Basic residues" evidence="8">
    <location>
        <begin position="184"/>
        <end position="197"/>
    </location>
</feature>
<dbReference type="InterPro" id="IPR046347">
    <property type="entry name" value="bZIP_sf"/>
</dbReference>
<comment type="subcellular location">
    <subcellularLocation>
        <location evidence="1">Nucleus</location>
    </subcellularLocation>
</comment>
<dbReference type="SMR" id="A0A0R1E2E8"/>
<dbReference type="PROSITE" id="PS50217">
    <property type="entry name" value="BZIP"/>
    <property type="match status" value="1"/>
</dbReference>
<dbReference type="Proteomes" id="UP000002282">
    <property type="component" value="Chromosome 3L"/>
</dbReference>
<keyword evidence="11" id="KW-1185">Reference proteome</keyword>
<keyword evidence="4" id="KW-0238">DNA-binding</keyword>
<feature type="region of interest" description="Disordered" evidence="8">
    <location>
        <begin position="36"/>
        <end position="229"/>
    </location>
</feature>
<gene>
    <name evidence="10" type="primary">Dyak\GE20386</name>
    <name evidence="10" type="synonym">dyak_GLEANR_4228</name>
    <name evidence="10" type="synonym">GE20386</name>
    <name evidence="10" type="ORF">Dyak_GE20386</name>
</gene>
<feature type="coiled-coil region" evidence="7">
    <location>
        <begin position="617"/>
        <end position="651"/>
    </location>
</feature>
<dbReference type="GO" id="GO:0001228">
    <property type="term" value="F:DNA-binding transcription activator activity, RNA polymerase II-specific"/>
    <property type="evidence" value="ECO:0007669"/>
    <property type="project" value="EnsemblMetazoa"/>
</dbReference>
<keyword evidence="3" id="KW-0805">Transcription regulation</keyword>
<dbReference type="InterPro" id="IPR004827">
    <property type="entry name" value="bZIP"/>
</dbReference>
<dbReference type="FunFam" id="1.20.5.170:FF:000007">
    <property type="entry name" value="hepatic leukemia factor isoform X2"/>
    <property type="match status" value="1"/>
</dbReference>
<feature type="compositionally biased region" description="Low complexity" evidence="8">
    <location>
        <begin position="108"/>
        <end position="183"/>
    </location>
</feature>
<accession>A0A0R1E2E8</accession>
<proteinExistence type="inferred from homology"/>
<dbReference type="SUPFAM" id="SSF57959">
    <property type="entry name" value="Leucine zipper domain"/>
    <property type="match status" value="1"/>
</dbReference>
<feature type="compositionally biased region" description="Low complexity" evidence="8">
    <location>
        <begin position="198"/>
        <end position="229"/>
    </location>
</feature>
<evidence type="ECO:0000313" key="10">
    <source>
        <dbReference type="EMBL" id="KRK01399.1"/>
    </source>
</evidence>
<evidence type="ECO:0000256" key="7">
    <source>
        <dbReference type="SAM" id="Coils"/>
    </source>
</evidence>
<evidence type="ECO:0000256" key="4">
    <source>
        <dbReference type="ARBA" id="ARBA00023125"/>
    </source>
</evidence>
<evidence type="ECO:0000256" key="3">
    <source>
        <dbReference type="ARBA" id="ARBA00023015"/>
    </source>
</evidence>
<organism evidence="10 11">
    <name type="scientific">Drosophila yakuba</name>
    <name type="common">Fruit fly</name>
    <dbReference type="NCBI Taxonomy" id="7245"/>
    <lineage>
        <taxon>Eukaryota</taxon>
        <taxon>Metazoa</taxon>
        <taxon>Ecdysozoa</taxon>
        <taxon>Arthropoda</taxon>
        <taxon>Hexapoda</taxon>
        <taxon>Insecta</taxon>
        <taxon>Pterygota</taxon>
        <taxon>Neoptera</taxon>
        <taxon>Endopterygota</taxon>
        <taxon>Diptera</taxon>
        <taxon>Brachycera</taxon>
        <taxon>Muscomorpha</taxon>
        <taxon>Ephydroidea</taxon>
        <taxon>Drosophilidae</taxon>
        <taxon>Drosophila</taxon>
        <taxon>Sophophora</taxon>
    </lineage>
</organism>
<dbReference type="GO" id="GO:0000978">
    <property type="term" value="F:RNA polymerase II cis-regulatory region sequence-specific DNA binding"/>
    <property type="evidence" value="ECO:0007669"/>
    <property type="project" value="TreeGrafter"/>
</dbReference>
<feature type="domain" description="BZIP" evidence="9">
    <location>
        <begin position="585"/>
        <end position="648"/>
    </location>
</feature>
<feature type="compositionally biased region" description="Low complexity" evidence="8">
    <location>
        <begin position="321"/>
        <end position="339"/>
    </location>
</feature>
<evidence type="ECO:0000256" key="8">
    <source>
        <dbReference type="SAM" id="MobiDB-lite"/>
    </source>
</evidence>
<dbReference type="GO" id="GO:0007623">
    <property type="term" value="P:circadian rhythm"/>
    <property type="evidence" value="ECO:0007669"/>
    <property type="project" value="EnsemblMetazoa"/>
</dbReference>
<dbReference type="InterPro" id="IPR040223">
    <property type="entry name" value="PAR_bZIP"/>
</dbReference>
<dbReference type="EMBL" id="CM000159">
    <property type="protein sequence ID" value="KRK01399.1"/>
    <property type="molecule type" value="Genomic_DNA"/>
</dbReference>
<dbReference type="SMART" id="SM00338">
    <property type="entry name" value="BRLZ"/>
    <property type="match status" value="1"/>
</dbReference>
<dbReference type="PANTHER" id="PTHR11988:SF27">
    <property type="entry name" value="GH27708P"/>
    <property type="match status" value="1"/>
</dbReference>
<protein>
    <submittedName>
        <fullName evidence="10">Uncharacterized protein, isoform J</fullName>
    </submittedName>
</protein>
<name>A0A0R1E2E8_DROYA</name>
<dbReference type="CDD" id="cd14695">
    <property type="entry name" value="bZIP_HLF"/>
    <property type="match status" value="1"/>
</dbReference>
<feature type="region of interest" description="Disordered" evidence="8">
    <location>
        <begin position="321"/>
        <end position="366"/>
    </location>
</feature>
<reference evidence="10 11" key="2">
    <citation type="journal article" date="2007" name="PLoS Biol.">
        <title>Principles of genome evolution in the Drosophila melanogaster species group.</title>
        <authorList>
            <person name="Ranz J.M."/>
            <person name="Maurin D."/>
            <person name="Chan Y.S."/>
            <person name="von Grotthuss M."/>
            <person name="Hillier L.W."/>
            <person name="Roote J."/>
            <person name="Ashburner M."/>
            <person name="Bergman C.M."/>
        </authorList>
    </citation>
    <scope>NUCLEOTIDE SEQUENCE [LARGE SCALE GENOMIC DNA]</scope>
    <source>
        <strain evidence="11">Tai18E2 / Tucson 14021-0261.01</strain>
    </source>
</reference>
<feature type="compositionally biased region" description="Polar residues" evidence="8">
    <location>
        <begin position="523"/>
        <end position="533"/>
    </location>
</feature>
<feature type="compositionally biased region" description="Low complexity" evidence="8">
    <location>
        <begin position="347"/>
        <end position="366"/>
    </location>
</feature>
<keyword evidence="5" id="KW-0804">Transcription</keyword>
<keyword evidence="6" id="KW-0539">Nucleus</keyword>
<dbReference type="Gene3D" id="1.20.5.170">
    <property type="match status" value="1"/>
</dbReference>
<sequence>MSSDTNSCTSFFGQEHANATLSQYFQQLNSQVAAAAAGNGGGNSSSNNSNNNNNSSGNNSSSGNSDSGNDGSMTGSSSTMDNHRSSVSSNDSGKSSATGGGGGGGAGATSNNGVNAWALQQQQQTAALHHQQQQQQQQQHQQQQHQHQQHLQQQQHHQAHQQHVAAVLQQQQQQQQQQHSQHQQQHHGHPLHPHHTHQQQQQQPQHHQQQQQQQQHAQQQQQHHAAQLAHTLSSAAVAAAAGNSGGNTNTHSIFGTGNFHYKTNNSWTLPTLTYQRIYQENPHYQRNSFMDPQSNAAAAAAAAAASCNAAAVAAAAAVASGNNQGSNGSASGNANAATGNGNGGNPGQNNNNNNSGNSSSNSNNNVSSVQHVANAVAAAVIANEHHNHLNSLKARFQPASSGRKSPFLGFICKSNGKSTSNSKEIICPDDKYKEEGDIWNVEAQTAFLGPNLWDKTLPYDADLKVTQYADLDEFLSENNIPDGLPGTHLGHSSGLGHRSDSLGHAAGLSLGLGHITTKRERSPSPSDCISPDTLNPPSPAESTFSFASSGRDFDPRTRAFSDEELKPQPMIKKSRKQFVPDELKDDKYWARRRKNNIAAKRSRDARRQKENQIAMRARYLEKENATLHQEVEQLKQENMDLRARLSKFQDV</sequence>
<keyword evidence="7" id="KW-0175">Coiled coil</keyword>
<dbReference type="AlphaFoldDB" id="A0A0R1E2E8"/>
<evidence type="ECO:0000313" key="11">
    <source>
        <dbReference type="Proteomes" id="UP000002282"/>
    </source>
</evidence>
<dbReference type="PANTHER" id="PTHR11988">
    <property type="entry name" value="THYROTROPH EMBRYONIC FACTOR RELATED"/>
    <property type="match status" value="1"/>
</dbReference>
<evidence type="ECO:0000259" key="9">
    <source>
        <dbReference type="PROSITE" id="PS50217"/>
    </source>
</evidence>
<dbReference type="GO" id="GO:0019216">
    <property type="term" value="P:regulation of lipid metabolic process"/>
    <property type="evidence" value="ECO:0007669"/>
    <property type="project" value="EnsemblMetazoa"/>
</dbReference>
<evidence type="ECO:0000256" key="5">
    <source>
        <dbReference type="ARBA" id="ARBA00023163"/>
    </source>
</evidence>
<dbReference type="OrthoDB" id="6022300at2759"/>
<evidence type="ECO:0000256" key="6">
    <source>
        <dbReference type="ARBA" id="ARBA00023242"/>
    </source>
</evidence>
<dbReference type="GO" id="GO:0005634">
    <property type="term" value="C:nucleus"/>
    <property type="evidence" value="ECO:0007669"/>
    <property type="project" value="UniProtKB-SubCell"/>
</dbReference>
<comment type="similarity">
    <text evidence="2">Belongs to the bZIP family. PAR subfamily.</text>
</comment>